<comment type="caution">
    <text evidence="5">Lacks conserved residue(s) required for the propagation of feature annotation.</text>
</comment>
<feature type="transmembrane region" description="Helical" evidence="5">
    <location>
        <begin position="125"/>
        <end position="148"/>
    </location>
</feature>
<keyword evidence="5" id="KW-0949">S-adenosyl-L-methionine</keyword>
<dbReference type="Pfam" id="PF04140">
    <property type="entry name" value="ICMT"/>
    <property type="match status" value="1"/>
</dbReference>
<dbReference type="GO" id="GO:0004671">
    <property type="term" value="F:protein C-terminal S-isoprenylcysteine carboxyl O-methyltransferase activity"/>
    <property type="evidence" value="ECO:0007669"/>
    <property type="project" value="UniProtKB-EC"/>
</dbReference>
<comment type="similarity">
    <text evidence="5">Belongs to the class VI-like SAM-binding methyltransferase superfamily. Isoprenylcysteine carboxyl methyltransferase family.</text>
</comment>
<evidence type="ECO:0000313" key="7">
    <source>
        <dbReference type="Proteomes" id="UP000807306"/>
    </source>
</evidence>
<gene>
    <name evidence="6" type="ORF">CPB83DRAFT_768767</name>
</gene>
<dbReference type="EC" id="2.1.1.100" evidence="5"/>
<feature type="transmembrane region" description="Helical" evidence="5">
    <location>
        <begin position="96"/>
        <end position="113"/>
    </location>
</feature>
<reference evidence="6" key="1">
    <citation type="submission" date="2020-11" db="EMBL/GenBank/DDBJ databases">
        <authorList>
            <consortium name="DOE Joint Genome Institute"/>
            <person name="Ahrendt S."/>
            <person name="Riley R."/>
            <person name="Andreopoulos W."/>
            <person name="Labutti K."/>
            <person name="Pangilinan J."/>
            <person name="Ruiz-Duenas F.J."/>
            <person name="Barrasa J.M."/>
            <person name="Sanchez-Garcia M."/>
            <person name="Camarero S."/>
            <person name="Miyauchi S."/>
            <person name="Serrano A."/>
            <person name="Linde D."/>
            <person name="Babiker R."/>
            <person name="Drula E."/>
            <person name="Ayuso-Fernandez I."/>
            <person name="Pacheco R."/>
            <person name="Padilla G."/>
            <person name="Ferreira P."/>
            <person name="Barriuso J."/>
            <person name="Kellner H."/>
            <person name="Castanera R."/>
            <person name="Alfaro M."/>
            <person name="Ramirez L."/>
            <person name="Pisabarro A.G."/>
            <person name="Kuo A."/>
            <person name="Tritt A."/>
            <person name="Lipzen A."/>
            <person name="He G."/>
            <person name="Yan M."/>
            <person name="Ng V."/>
            <person name="Cullen D."/>
            <person name="Martin F."/>
            <person name="Rosso M.-N."/>
            <person name="Henrissat B."/>
            <person name="Hibbett D."/>
            <person name="Martinez A.T."/>
            <person name="Grigoriev I.V."/>
        </authorList>
    </citation>
    <scope>NUCLEOTIDE SEQUENCE</scope>
    <source>
        <strain evidence="6">CBS 506.95</strain>
    </source>
</reference>
<feature type="non-terminal residue" evidence="6">
    <location>
        <position position="1"/>
    </location>
</feature>
<dbReference type="AlphaFoldDB" id="A0A9P6EDV8"/>
<feature type="transmembrane region" description="Helical" evidence="5">
    <location>
        <begin position="45"/>
        <end position="63"/>
    </location>
</feature>
<dbReference type="EMBL" id="MU157862">
    <property type="protein sequence ID" value="KAF9527272.1"/>
    <property type="molecule type" value="Genomic_DNA"/>
</dbReference>
<evidence type="ECO:0000256" key="4">
    <source>
        <dbReference type="ARBA" id="ARBA00023136"/>
    </source>
</evidence>
<dbReference type="PANTHER" id="PTHR12714">
    <property type="entry name" value="PROTEIN-S ISOPRENYLCYSTEINE O-METHYLTRANSFERASE"/>
    <property type="match status" value="1"/>
</dbReference>
<evidence type="ECO:0000256" key="2">
    <source>
        <dbReference type="ARBA" id="ARBA00022692"/>
    </source>
</evidence>
<dbReference type="Gene3D" id="1.20.120.1630">
    <property type="match status" value="1"/>
</dbReference>
<keyword evidence="7" id="KW-1185">Reference proteome</keyword>
<name>A0A9P6EDV8_9AGAR</name>
<dbReference type="GO" id="GO:0005789">
    <property type="term" value="C:endoplasmic reticulum membrane"/>
    <property type="evidence" value="ECO:0007669"/>
    <property type="project" value="UniProtKB-SubCell"/>
</dbReference>
<keyword evidence="5" id="KW-0808">Transferase</keyword>
<evidence type="ECO:0000256" key="5">
    <source>
        <dbReference type="RuleBase" id="RU362022"/>
    </source>
</evidence>
<comment type="caution">
    <text evidence="6">The sequence shown here is derived from an EMBL/GenBank/DDBJ whole genome shotgun (WGS) entry which is preliminary data.</text>
</comment>
<dbReference type="InterPro" id="IPR007269">
    <property type="entry name" value="ICMT_MeTrfase"/>
</dbReference>
<keyword evidence="4 5" id="KW-0472">Membrane</keyword>
<dbReference type="OrthoDB" id="422086at2759"/>
<organism evidence="6 7">
    <name type="scientific">Crepidotus variabilis</name>
    <dbReference type="NCBI Taxonomy" id="179855"/>
    <lineage>
        <taxon>Eukaryota</taxon>
        <taxon>Fungi</taxon>
        <taxon>Dikarya</taxon>
        <taxon>Basidiomycota</taxon>
        <taxon>Agaricomycotina</taxon>
        <taxon>Agaricomycetes</taxon>
        <taxon>Agaricomycetidae</taxon>
        <taxon>Agaricales</taxon>
        <taxon>Agaricineae</taxon>
        <taxon>Crepidotaceae</taxon>
        <taxon>Crepidotus</taxon>
    </lineage>
</organism>
<sequence>ICWTFAFAEMAVITASQQPKSQMSQLILSKLVFRGSPANIETSKWFFLATALAASGGLIRFLCYRALGSMFTFELAIRRDHKLVTSGPYSLVRHPGYTGVLLAIPGVIIWHAAPGSYARECGLLYTYFGRGCVAFFIPVVSFVTVGLLRRMKKEDQALESVFGQDWRDWAKRVPYNLIPYII</sequence>
<evidence type="ECO:0000256" key="3">
    <source>
        <dbReference type="ARBA" id="ARBA00022989"/>
    </source>
</evidence>
<accession>A0A9P6EDV8</accession>
<comment type="subcellular location">
    <subcellularLocation>
        <location evidence="5">Endoplasmic reticulum membrane</location>
        <topology evidence="5">Multi-pass membrane protein</topology>
    </subcellularLocation>
    <subcellularLocation>
        <location evidence="1">Membrane</location>
        <topology evidence="1">Multi-pass membrane protein</topology>
    </subcellularLocation>
</comment>
<dbReference type="Proteomes" id="UP000807306">
    <property type="component" value="Unassembled WGS sequence"/>
</dbReference>
<protein>
    <recommendedName>
        <fullName evidence="5">Protein-S-isoprenylcysteine O-methyltransferase</fullName>
        <ecNumber evidence="5">2.1.1.100</ecNumber>
    </recommendedName>
</protein>
<keyword evidence="5" id="KW-0256">Endoplasmic reticulum</keyword>
<keyword evidence="3 5" id="KW-1133">Transmembrane helix</keyword>
<keyword evidence="2 5" id="KW-0812">Transmembrane</keyword>
<evidence type="ECO:0000313" key="6">
    <source>
        <dbReference type="EMBL" id="KAF9527272.1"/>
    </source>
</evidence>
<comment type="catalytic activity">
    <reaction evidence="5">
        <text>[protein]-C-terminal S-[(2E,6E)-farnesyl]-L-cysteine + S-adenosyl-L-methionine = [protein]-C-terminal S-[(2E,6E)-farnesyl]-L-cysteine methyl ester + S-adenosyl-L-homocysteine</text>
        <dbReference type="Rhea" id="RHEA:21672"/>
        <dbReference type="Rhea" id="RHEA-COMP:12125"/>
        <dbReference type="Rhea" id="RHEA-COMP:12126"/>
        <dbReference type="ChEBI" id="CHEBI:57856"/>
        <dbReference type="ChEBI" id="CHEBI:59789"/>
        <dbReference type="ChEBI" id="CHEBI:90510"/>
        <dbReference type="ChEBI" id="CHEBI:90511"/>
        <dbReference type="EC" id="2.1.1.100"/>
    </reaction>
</comment>
<evidence type="ECO:0000256" key="1">
    <source>
        <dbReference type="ARBA" id="ARBA00004141"/>
    </source>
</evidence>
<proteinExistence type="inferred from homology"/>
<dbReference type="GO" id="GO:0032259">
    <property type="term" value="P:methylation"/>
    <property type="evidence" value="ECO:0007669"/>
    <property type="project" value="UniProtKB-KW"/>
</dbReference>
<dbReference type="PANTHER" id="PTHR12714:SF9">
    <property type="entry name" value="PROTEIN-S-ISOPRENYLCYSTEINE O-METHYLTRANSFERASE"/>
    <property type="match status" value="1"/>
</dbReference>
<keyword evidence="5" id="KW-0489">Methyltransferase</keyword>